<protein>
    <submittedName>
        <fullName evidence="5">YcnI family protein</fullName>
    </submittedName>
</protein>
<keyword evidence="2" id="KW-0472">Membrane</keyword>
<proteinExistence type="predicted"/>
<organism evidence="5 6">
    <name type="scientific">Rhodococcus qingshengii</name>
    <dbReference type="NCBI Taxonomy" id="334542"/>
    <lineage>
        <taxon>Bacteria</taxon>
        <taxon>Bacillati</taxon>
        <taxon>Actinomycetota</taxon>
        <taxon>Actinomycetes</taxon>
        <taxon>Mycobacteriales</taxon>
        <taxon>Nocardiaceae</taxon>
        <taxon>Rhodococcus</taxon>
        <taxon>Rhodococcus erythropolis group</taxon>
    </lineage>
</organism>
<feature type="compositionally biased region" description="Low complexity" evidence="1">
    <location>
        <begin position="175"/>
        <end position="194"/>
    </location>
</feature>
<dbReference type="CDD" id="cd08545">
    <property type="entry name" value="YcnI_like"/>
    <property type="match status" value="1"/>
</dbReference>
<dbReference type="EMBL" id="JARDXE010000011">
    <property type="protein sequence ID" value="MDE8646966.1"/>
    <property type="molecule type" value="Genomic_DNA"/>
</dbReference>
<sequence>MKNTLISRAVVTTVATGSAVLLAAGIASAHVSVVAPGAAQGGYSVLTFRVPTESDTASTTKLTVALPDLKSARTEPMPGWTAVVEKDPTSLVAKSVTWTADPGVGIAPGQFQQFVLSAGPLPEQDEVEFKAVQTYSDGNVVNWDQEELADGSEPDKPAPTLTLAASTGDAHGAPSADNTAETSAASEASDSSSDNTARWLGGVGLVLGALGAALGLGALVRSKR</sequence>
<dbReference type="AlphaFoldDB" id="A0AAW6LNE3"/>
<dbReference type="InterPro" id="IPR012533">
    <property type="entry name" value="YcnI-copper_dom"/>
</dbReference>
<dbReference type="Pfam" id="PF07987">
    <property type="entry name" value="DUF1775"/>
    <property type="match status" value="1"/>
</dbReference>
<keyword evidence="2" id="KW-0812">Transmembrane</keyword>
<comment type="caution">
    <text evidence="5">The sequence shown here is derived from an EMBL/GenBank/DDBJ whole genome shotgun (WGS) entry which is preliminary data.</text>
</comment>
<dbReference type="Gene3D" id="2.60.40.2230">
    <property type="entry name" value="Uncharacterised protein YcnI-like PF07987, DUF1775"/>
    <property type="match status" value="1"/>
</dbReference>
<evidence type="ECO:0000259" key="4">
    <source>
        <dbReference type="Pfam" id="PF07987"/>
    </source>
</evidence>
<keyword evidence="2" id="KW-1133">Transmembrane helix</keyword>
<gene>
    <name evidence="5" type="ORF">PXH69_18530</name>
</gene>
<evidence type="ECO:0000256" key="1">
    <source>
        <dbReference type="SAM" id="MobiDB-lite"/>
    </source>
</evidence>
<feature type="transmembrane region" description="Helical" evidence="2">
    <location>
        <begin position="199"/>
        <end position="220"/>
    </location>
</feature>
<feature type="signal peptide" evidence="3">
    <location>
        <begin position="1"/>
        <end position="29"/>
    </location>
</feature>
<evidence type="ECO:0000256" key="3">
    <source>
        <dbReference type="SAM" id="SignalP"/>
    </source>
</evidence>
<dbReference type="Proteomes" id="UP001217325">
    <property type="component" value="Unassembled WGS sequence"/>
</dbReference>
<reference evidence="5" key="1">
    <citation type="submission" date="2023-02" db="EMBL/GenBank/DDBJ databases">
        <title>A novel hydrolase synthesized by Rhodococcus erythropolis HQ is responsible for the detoxification of Zearalenone.</title>
        <authorList>
            <person name="Hu J."/>
            <person name="Xu J."/>
        </authorList>
    </citation>
    <scope>NUCLEOTIDE SEQUENCE</scope>
    <source>
        <strain evidence="5">HQ</strain>
    </source>
</reference>
<dbReference type="InterPro" id="IPR038507">
    <property type="entry name" value="YcnI-like_sf"/>
</dbReference>
<dbReference type="RefSeq" id="WP_003944147.1">
    <property type="nucleotide sequence ID" value="NZ_CP054207.1"/>
</dbReference>
<feature type="region of interest" description="Disordered" evidence="1">
    <location>
        <begin position="147"/>
        <end position="194"/>
    </location>
</feature>
<name>A0AAW6LNE3_RHOSG</name>
<feature type="domain" description="YncI copper-binding" evidence="4">
    <location>
        <begin position="30"/>
        <end position="163"/>
    </location>
</feature>
<evidence type="ECO:0000313" key="5">
    <source>
        <dbReference type="EMBL" id="MDE8646966.1"/>
    </source>
</evidence>
<evidence type="ECO:0000313" key="6">
    <source>
        <dbReference type="Proteomes" id="UP001217325"/>
    </source>
</evidence>
<feature type="chain" id="PRO_5043868487" evidence="3">
    <location>
        <begin position="30"/>
        <end position="224"/>
    </location>
</feature>
<keyword evidence="3" id="KW-0732">Signal</keyword>
<evidence type="ECO:0000256" key="2">
    <source>
        <dbReference type="SAM" id="Phobius"/>
    </source>
</evidence>
<accession>A0AAW6LNE3</accession>